<name>A0AAU9MM63_9ASTR</name>
<dbReference type="InterPro" id="IPR013083">
    <property type="entry name" value="Znf_RING/FYVE/PHD"/>
</dbReference>
<keyword evidence="1" id="KW-0479">Metal-binding</keyword>
<dbReference type="GO" id="GO:0061630">
    <property type="term" value="F:ubiquitin protein ligase activity"/>
    <property type="evidence" value="ECO:0007669"/>
    <property type="project" value="TreeGrafter"/>
</dbReference>
<organism evidence="6 7">
    <name type="scientific">Lactuca virosa</name>
    <dbReference type="NCBI Taxonomy" id="75947"/>
    <lineage>
        <taxon>Eukaryota</taxon>
        <taxon>Viridiplantae</taxon>
        <taxon>Streptophyta</taxon>
        <taxon>Embryophyta</taxon>
        <taxon>Tracheophyta</taxon>
        <taxon>Spermatophyta</taxon>
        <taxon>Magnoliopsida</taxon>
        <taxon>eudicotyledons</taxon>
        <taxon>Gunneridae</taxon>
        <taxon>Pentapetalae</taxon>
        <taxon>asterids</taxon>
        <taxon>campanulids</taxon>
        <taxon>Asterales</taxon>
        <taxon>Asteraceae</taxon>
        <taxon>Cichorioideae</taxon>
        <taxon>Cichorieae</taxon>
        <taxon>Lactucinae</taxon>
        <taxon>Lactuca</taxon>
    </lineage>
</organism>
<dbReference type="GO" id="GO:0005634">
    <property type="term" value="C:nucleus"/>
    <property type="evidence" value="ECO:0007669"/>
    <property type="project" value="TreeGrafter"/>
</dbReference>
<dbReference type="GO" id="GO:0006511">
    <property type="term" value="P:ubiquitin-dependent protein catabolic process"/>
    <property type="evidence" value="ECO:0007669"/>
    <property type="project" value="TreeGrafter"/>
</dbReference>
<evidence type="ECO:0000256" key="4">
    <source>
        <dbReference type="PROSITE-ProRule" id="PRU00175"/>
    </source>
</evidence>
<keyword evidence="3" id="KW-0862">Zinc</keyword>
<dbReference type="PANTHER" id="PTHR45931">
    <property type="entry name" value="SI:CH211-59O9.10"/>
    <property type="match status" value="1"/>
</dbReference>
<dbReference type="FunFam" id="3.30.40.10:FF:000611">
    <property type="entry name" value="Zinc finger family protein"/>
    <property type="match status" value="1"/>
</dbReference>
<evidence type="ECO:0000256" key="2">
    <source>
        <dbReference type="ARBA" id="ARBA00022771"/>
    </source>
</evidence>
<evidence type="ECO:0000256" key="3">
    <source>
        <dbReference type="ARBA" id="ARBA00022833"/>
    </source>
</evidence>
<evidence type="ECO:0000256" key="1">
    <source>
        <dbReference type="ARBA" id="ARBA00022723"/>
    </source>
</evidence>
<dbReference type="Proteomes" id="UP001157418">
    <property type="component" value="Unassembled WGS sequence"/>
</dbReference>
<evidence type="ECO:0000313" key="6">
    <source>
        <dbReference type="EMBL" id="CAH1426566.1"/>
    </source>
</evidence>
<reference evidence="6 7" key="1">
    <citation type="submission" date="2022-01" db="EMBL/GenBank/DDBJ databases">
        <authorList>
            <person name="Xiong W."/>
            <person name="Schranz E."/>
        </authorList>
    </citation>
    <scope>NUCLEOTIDE SEQUENCE [LARGE SCALE GENOMIC DNA]</scope>
</reference>
<dbReference type="InterPro" id="IPR051834">
    <property type="entry name" value="RING_finger_E3_ligase"/>
</dbReference>
<keyword evidence="2 4" id="KW-0863">Zinc-finger</keyword>
<dbReference type="EMBL" id="CAKMRJ010002223">
    <property type="protein sequence ID" value="CAH1426566.1"/>
    <property type="molecule type" value="Genomic_DNA"/>
</dbReference>
<dbReference type="InterPro" id="IPR001841">
    <property type="entry name" value="Znf_RING"/>
</dbReference>
<accession>A0AAU9MM63</accession>
<proteinExistence type="predicted"/>
<evidence type="ECO:0000259" key="5">
    <source>
        <dbReference type="PROSITE" id="PS50089"/>
    </source>
</evidence>
<dbReference type="SUPFAM" id="SSF57850">
    <property type="entry name" value="RING/U-box"/>
    <property type="match status" value="1"/>
</dbReference>
<dbReference type="PROSITE" id="PS50089">
    <property type="entry name" value="ZF_RING_2"/>
    <property type="match status" value="1"/>
</dbReference>
<gene>
    <name evidence="6" type="ORF">LVIROSA_LOCUS13639</name>
</gene>
<dbReference type="AlphaFoldDB" id="A0AAU9MM63"/>
<evidence type="ECO:0000313" key="7">
    <source>
        <dbReference type="Proteomes" id="UP001157418"/>
    </source>
</evidence>
<dbReference type="GO" id="GO:0008270">
    <property type="term" value="F:zinc ion binding"/>
    <property type="evidence" value="ECO:0007669"/>
    <property type="project" value="UniProtKB-KW"/>
</dbReference>
<protein>
    <recommendedName>
        <fullName evidence="5">RING-type domain-containing protein</fullName>
    </recommendedName>
</protein>
<sequence>MAGKIPGLEVARRRRFHGGTGWSDSSFTINSALGYTRSRVSYHTHLTSTPCSHRSSDEDGKLGCVARKAKQRLDGKLRGHWKSEISSQEKSEIGTKPSTCMEVGDMQMEIFGLKKSGSKRFSWGILGLNWKSSDQNECAVCLEKFKFNEKLTRMPCAHRFHSMCLLPWLKSNAHCPCCRTSVLGSN</sequence>
<comment type="caution">
    <text evidence="6">The sequence shown here is derived from an EMBL/GenBank/DDBJ whole genome shotgun (WGS) entry which is preliminary data.</text>
</comment>
<dbReference type="SMART" id="SM00184">
    <property type="entry name" value="RING"/>
    <property type="match status" value="1"/>
</dbReference>
<dbReference type="Pfam" id="PF13639">
    <property type="entry name" value="zf-RING_2"/>
    <property type="match status" value="1"/>
</dbReference>
<keyword evidence="7" id="KW-1185">Reference proteome</keyword>
<dbReference type="CDD" id="cd16454">
    <property type="entry name" value="RING-H2_PA-TM-RING"/>
    <property type="match status" value="1"/>
</dbReference>
<feature type="domain" description="RING-type" evidence="5">
    <location>
        <begin position="138"/>
        <end position="179"/>
    </location>
</feature>
<dbReference type="PANTHER" id="PTHR45931:SF3">
    <property type="entry name" value="RING ZINC FINGER-CONTAINING PROTEIN"/>
    <property type="match status" value="1"/>
</dbReference>
<dbReference type="Gene3D" id="3.30.40.10">
    <property type="entry name" value="Zinc/RING finger domain, C3HC4 (zinc finger)"/>
    <property type="match status" value="1"/>
</dbReference>